<dbReference type="InterPro" id="IPR000415">
    <property type="entry name" value="Nitroreductase-like"/>
</dbReference>
<protein>
    <recommendedName>
        <fullName evidence="6">Nitroreductase domain-containing protein</fullName>
    </recommendedName>
</protein>
<dbReference type="PANTHER" id="PTHR23026:SF90">
    <property type="entry name" value="IODOTYROSINE DEIODINASE 1"/>
    <property type="match status" value="1"/>
</dbReference>
<keyword evidence="3" id="KW-0560">Oxidoreductase</keyword>
<evidence type="ECO:0000313" key="5">
    <source>
        <dbReference type="Proteomes" id="UP000319771"/>
    </source>
</evidence>
<dbReference type="Proteomes" id="UP000319771">
    <property type="component" value="Unassembled WGS sequence"/>
</dbReference>
<dbReference type="EMBL" id="VBPB01000023">
    <property type="protein sequence ID" value="TMQ73998.1"/>
    <property type="molecule type" value="Genomic_DNA"/>
</dbReference>
<organism evidence="4 5">
    <name type="scientific">Eiseniibacteriota bacterium</name>
    <dbReference type="NCBI Taxonomy" id="2212470"/>
    <lineage>
        <taxon>Bacteria</taxon>
        <taxon>Candidatus Eiseniibacteriota</taxon>
    </lineage>
</organism>
<dbReference type="InterPro" id="IPR006311">
    <property type="entry name" value="TAT_signal"/>
</dbReference>
<keyword evidence="2" id="KW-0288">FMN</keyword>
<comment type="caution">
    <text evidence="4">The sequence shown here is derived from an EMBL/GenBank/DDBJ whole genome shotgun (WGS) entry which is preliminary data.</text>
</comment>
<keyword evidence="1" id="KW-0285">Flavoprotein</keyword>
<reference evidence="4 5" key="1">
    <citation type="journal article" date="2019" name="Nat. Microbiol.">
        <title>Mediterranean grassland soil C-N compound turnover is dependent on rainfall and depth, and is mediated by genomically divergent microorganisms.</title>
        <authorList>
            <person name="Diamond S."/>
            <person name="Andeer P.F."/>
            <person name="Li Z."/>
            <person name="Crits-Christoph A."/>
            <person name="Burstein D."/>
            <person name="Anantharaman K."/>
            <person name="Lane K.R."/>
            <person name="Thomas B.C."/>
            <person name="Pan C."/>
            <person name="Northen T.R."/>
            <person name="Banfield J.F."/>
        </authorList>
    </citation>
    <scope>NUCLEOTIDE SEQUENCE [LARGE SCALE GENOMIC DNA]</scope>
    <source>
        <strain evidence="4">WS_11</strain>
    </source>
</reference>
<dbReference type="InterPro" id="IPR050627">
    <property type="entry name" value="Nitroreductase/BluB"/>
</dbReference>
<evidence type="ECO:0000256" key="1">
    <source>
        <dbReference type="ARBA" id="ARBA00022630"/>
    </source>
</evidence>
<evidence type="ECO:0000256" key="3">
    <source>
        <dbReference type="ARBA" id="ARBA00023002"/>
    </source>
</evidence>
<dbReference type="Gene3D" id="3.40.109.10">
    <property type="entry name" value="NADH Oxidase"/>
    <property type="match status" value="2"/>
</dbReference>
<dbReference type="AlphaFoldDB" id="A0A538UDL4"/>
<dbReference type="PROSITE" id="PS51318">
    <property type="entry name" value="TAT"/>
    <property type="match status" value="1"/>
</dbReference>
<dbReference type="PANTHER" id="PTHR23026">
    <property type="entry name" value="NADPH NITROREDUCTASE"/>
    <property type="match status" value="1"/>
</dbReference>
<name>A0A538UDL4_UNCEI</name>
<gene>
    <name evidence="4" type="ORF">E6K81_01810</name>
</gene>
<evidence type="ECO:0000313" key="4">
    <source>
        <dbReference type="EMBL" id="TMQ73998.1"/>
    </source>
</evidence>
<accession>A0A538UDL4</accession>
<evidence type="ECO:0000256" key="2">
    <source>
        <dbReference type="ARBA" id="ARBA00022643"/>
    </source>
</evidence>
<dbReference type="GO" id="GO:0016491">
    <property type="term" value="F:oxidoreductase activity"/>
    <property type="evidence" value="ECO:0007669"/>
    <property type="project" value="UniProtKB-KW"/>
</dbReference>
<sequence>MERPAGRALKAAGSEPRFWSVPIDRRRFLIVVAGASAYAALRPYGALAIQHGTPLPPLQPWTLPDQPPTEEVEVARALIAAAVLAPSHWNAQPWRFEVEGPLIRLLADPQRALPIMDPDRRAMRLSLGAALENLLITARAWGLHPTVTYRPPGDPSQVVAEVAWTVGAAPRDRALFQAIVDRRTNRDAYDERGLFPENRASLTVQVPGDFRVHWIDDPEQIHAVADLVHDAVHEQVLDRRAEAERFAWMRFDDQARERGDGVSIEALALGGPAKWFAGHYFNPNSWLLGQGAGSLSKQARGGVRSAGALALLTSPTPREEAWVMGGQVYERFALKATQLGIAQQPINAPLEQDRYRAELVRRFGAAGEQPLMFVRLGHADRPKGVERRGVALVASFRKA</sequence>
<evidence type="ECO:0008006" key="6">
    <source>
        <dbReference type="Google" id="ProtNLM"/>
    </source>
</evidence>
<proteinExistence type="predicted"/>
<dbReference type="NCBIfam" id="NF047509">
    <property type="entry name" value="Rv3131_FMN_oxido"/>
    <property type="match status" value="1"/>
</dbReference>
<dbReference type="SUPFAM" id="SSF55469">
    <property type="entry name" value="FMN-dependent nitroreductase-like"/>
    <property type="match status" value="2"/>
</dbReference>